<dbReference type="AlphaFoldDB" id="A0A7S9D328"/>
<gene>
    <name evidence="1" type="ORF">IC761_27955</name>
</gene>
<protein>
    <submittedName>
        <fullName evidence="1">Uncharacterized protein</fullName>
    </submittedName>
</protein>
<keyword evidence="2" id="KW-1185">Reference proteome</keyword>
<sequence>MKHVLPLAFAAALLFHTDARAMLHDASIEHDLGGVRKSFEAMTLSHSGQAADLRTARAVVRGAETPLR</sequence>
<dbReference type="RefSeq" id="WP_195799894.1">
    <property type="nucleotide sequence ID" value="NZ_CP061379.1"/>
</dbReference>
<accession>A0A7S9D328</accession>
<evidence type="ECO:0000313" key="2">
    <source>
        <dbReference type="Proteomes" id="UP000594621"/>
    </source>
</evidence>
<dbReference type="Proteomes" id="UP000594621">
    <property type="component" value="Chromosome"/>
</dbReference>
<dbReference type="EMBL" id="CP061379">
    <property type="protein sequence ID" value="QPF90302.1"/>
    <property type="molecule type" value="Genomic_DNA"/>
</dbReference>
<organism evidence="1 2">
    <name type="scientific">Bradyrhizobium commune</name>
    <dbReference type="NCBI Taxonomy" id="83627"/>
    <lineage>
        <taxon>Bacteria</taxon>
        <taxon>Pseudomonadati</taxon>
        <taxon>Pseudomonadota</taxon>
        <taxon>Alphaproteobacteria</taxon>
        <taxon>Hyphomicrobiales</taxon>
        <taxon>Nitrobacteraceae</taxon>
        <taxon>Bradyrhizobium</taxon>
    </lineage>
</organism>
<evidence type="ECO:0000313" key="1">
    <source>
        <dbReference type="EMBL" id="QPF90302.1"/>
    </source>
</evidence>
<reference evidence="1 2" key="1">
    <citation type="submission" date="2020-09" db="EMBL/GenBank/DDBJ databases">
        <title>Complete genomes of bradyrhizobia occurring on native shrubby legumes in Australia.</title>
        <authorList>
            <person name="Lafay B."/>
        </authorList>
    </citation>
    <scope>NUCLEOTIDE SEQUENCE [LARGE SCALE GENOMIC DNA]</scope>
    <source>
        <strain evidence="1 2">BDV5040</strain>
    </source>
</reference>
<dbReference type="KEGG" id="bcou:IC761_27955"/>
<name>A0A7S9D328_9BRAD</name>
<proteinExistence type="predicted"/>